<evidence type="ECO:0000313" key="11">
    <source>
        <dbReference type="Proteomes" id="UP000000442"/>
    </source>
</evidence>
<dbReference type="RefSeq" id="WP_015905701.1">
    <property type="nucleotide sequence ID" value="NC_012108.1"/>
</dbReference>
<feature type="transmembrane region" description="Helical" evidence="8">
    <location>
        <begin position="319"/>
        <end position="338"/>
    </location>
</feature>
<evidence type="ECO:0000256" key="2">
    <source>
        <dbReference type="ARBA" id="ARBA00022475"/>
    </source>
</evidence>
<dbReference type="GO" id="GO:0008137">
    <property type="term" value="F:NADH dehydrogenase (ubiquinone) activity"/>
    <property type="evidence" value="ECO:0007669"/>
    <property type="project" value="InterPro"/>
</dbReference>
<dbReference type="EC" id="1.-.-.-" evidence="10"/>
<dbReference type="GO" id="GO:0042773">
    <property type="term" value="P:ATP synthesis coupled electron transport"/>
    <property type="evidence" value="ECO:0007669"/>
    <property type="project" value="InterPro"/>
</dbReference>
<feature type="domain" description="NADH:quinone oxidoreductase/Mrp antiporter transmembrane" evidence="9">
    <location>
        <begin position="127"/>
        <end position="417"/>
    </location>
</feature>
<evidence type="ECO:0000256" key="4">
    <source>
        <dbReference type="ARBA" id="ARBA00022989"/>
    </source>
</evidence>
<evidence type="ECO:0000313" key="10">
    <source>
        <dbReference type="EMBL" id="ACN16958.1"/>
    </source>
</evidence>
<feature type="transmembrane region" description="Helical" evidence="8">
    <location>
        <begin position="132"/>
        <end position="151"/>
    </location>
</feature>
<keyword evidence="6 8" id="KW-0472">Membrane</keyword>
<feature type="transmembrane region" description="Helical" evidence="8">
    <location>
        <begin position="415"/>
        <end position="438"/>
    </location>
</feature>
<dbReference type="GO" id="GO:0016491">
    <property type="term" value="F:oxidoreductase activity"/>
    <property type="evidence" value="ECO:0007669"/>
    <property type="project" value="UniProtKB-KW"/>
</dbReference>
<feature type="transmembrane region" description="Helical" evidence="8">
    <location>
        <begin position="163"/>
        <end position="190"/>
    </location>
</feature>
<dbReference type="InterPro" id="IPR001750">
    <property type="entry name" value="ND/Mrp_TM"/>
</dbReference>
<evidence type="ECO:0000256" key="7">
    <source>
        <dbReference type="RuleBase" id="RU000320"/>
    </source>
</evidence>
<dbReference type="PANTHER" id="PTHR42682">
    <property type="entry name" value="HYDROGENASE-4 COMPONENT F"/>
    <property type="match status" value="1"/>
</dbReference>
<dbReference type="InterPro" id="IPR003918">
    <property type="entry name" value="NADH_UbQ_OxRdtase"/>
</dbReference>
<feature type="transmembrane region" description="Helical" evidence="8">
    <location>
        <begin position="458"/>
        <end position="477"/>
    </location>
</feature>
<keyword evidence="11" id="KW-1185">Reference proteome</keyword>
<dbReference type="eggNOG" id="COG0651">
    <property type="taxonomic scope" value="Bacteria"/>
</dbReference>
<feature type="transmembrane region" description="Helical" evidence="8">
    <location>
        <begin position="282"/>
        <end position="299"/>
    </location>
</feature>
<feature type="transmembrane region" description="Helical" evidence="8">
    <location>
        <begin position="377"/>
        <end position="403"/>
    </location>
</feature>
<dbReference type="PRINTS" id="PR01437">
    <property type="entry name" value="NUOXDRDTASE4"/>
</dbReference>
<keyword evidence="3 7" id="KW-0812">Transmembrane</keyword>
<feature type="transmembrane region" description="Helical" evidence="8">
    <location>
        <begin position="28"/>
        <end position="46"/>
    </location>
</feature>
<evidence type="ECO:0000256" key="3">
    <source>
        <dbReference type="ARBA" id="ARBA00022692"/>
    </source>
</evidence>
<feature type="transmembrane region" description="Helical" evidence="8">
    <location>
        <begin position="249"/>
        <end position="270"/>
    </location>
</feature>
<feature type="transmembrane region" description="Helical" evidence="8">
    <location>
        <begin position="108"/>
        <end position="126"/>
    </location>
</feature>
<dbReference type="KEGG" id="dat:HRM2_39000"/>
<dbReference type="STRING" id="177437.HRM2_39000"/>
<sequence length="496" mass="53216">MMIWLILLVPAAAGLICFLSRSRSLCRYLLCVAAVFHSLLVGWQWFNHGSALQSAWIGLDDAGLLFLSITSLLFLGSSVYTFGYLKAEAQGHRRDMEENILFKNSNDAVFTGCLLFFLSTMSLVTVSRHLGLMWVAIEATTLSSAPLIYYHRHHRSLEAVWKYLLICSIGIALAMLGNFFIVVAGSNINATGSLLSLDTLMANATRLNPTWLKAAFVLCLVGYGTKMGLAPMHNWLPDAHSEAPSSVSALLSGALLNCAFLVLLRIHVVMTAAGLGQTSGRLFMILGLISLVIAAIFIIGQKDFKRMLAYSSVEHMGIIALGIGVGGIGISGSIFHAVNHSLIKGMLFMTAGNLMTSYQTKDIAGVSGLIYTRPVTAILWLAGTVAIIGSPPFGIFLSELTILGAMVDKARYGVAAVYLLTLGIIFAALSAKVLPMVFSQPPGQTDPKNTSPTDPEPAWSIAPLAVFGILSLILGIYMPPWLAKVLDGITLYVGGQ</sequence>
<dbReference type="InterPro" id="IPR052175">
    <property type="entry name" value="ComplexI-like_HydComp"/>
</dbReference>
<evidence type="ECO:0000256" key="5">
    <source>
        <dbReference type="ARBA" id="ARBA00023002"/>
    </source>
</evidence>
<dbReference type="HOGENOM" id="CLU_007100_10_1_7"/>
<evidence type="ECO:0000256" key="1">
    <source>
        <dbReference type="ARBA" id="ARBA00004651"/>
    </source>
</evidence>
<name>C0QBF6_DESAH</name>
<dbReference type="AlphaFoldDB" id="C0QBF6"/>
<feature type="transmembrane region" description="Helical" evidence="8">
    <location>
        <begin position="6"/>
        <end position="21"/>
    </location>
</feature>
<reference evidence="10 11" key="1">
    <citation type="journal article" date="2009" name="Environ. Microbiol.">
        <title>Genome sequence of Desulfobacterium autotrophicum HRM2, a marine sulfate reducer oxidizing organic carbon completely to carbon dioxide.</title>
        <authorList>
            <person name="Strittmatter A.W."/>
            <person name="Liesegang H."/>
            <person name="Rabus R."/>
            <person name="Decker I."/>
            <person name="Amann J."/>
            <person name="Andres S."/>
            <person name="Henne A."/>
            <person name="Fricke W.F."/>
            <person name="Martinez-Arias R."/>
            <person name="Bartels D."/>
            <person name="Goesmann A."/>
            <person name="Krause L."/>
            <person name="Puehler A."/>
            <person name="Klenk H.P."/>
            <person name="Richter M."/>
            <person name="Schuler M."/>
            <person name="Gloeckner F.O."/>
            <person name="Meyerdierks A."/>
            <person name="Gottschalk G."/>
            <person name="Amann R."/>
        </authorList>
    </citation>
    <scope>NUCLEOTIDE SEQUENCE [LARGE SCALE GENOMIC DNA]</scope>
    <source>
        <strain evidence="11">ATCC 43914 / DSM 3382 / HRM2</strain>
    </source>
</reference>
<evidence type="ECO:0000256" key="6">
    <source>
        <dbReference type="ARBA" id="ARBA00023136"/>
    </source>
</evidence>
<keyword evidence="5 10" id="KW-0560">Oxidoreductase</keyword>
<dbReference type="PANTHER" id="PTHR42682:SF5">
    <property type="entry name" value="HYDROGENASE-4 COMPONENT F"/>
    <property type="match status" value="1"/>
</dbReference>
<protein>
    <submittedName>
        <fullName evidence="10">HyfF</fullName>
        <ecNumber evidence="10">1.-.-.-</ecNumber>
    </submittedName>
</protein>
<proteinExistence type="predicted"/>
<dbReference type="GO" id="GO:0005886">
    <property type="term" value="C:plasma membrane"/>
    <property type="evidence" value="ECO:0007669"/>
    <property type="project" value="UniProtKB-SubCell"/>
</dbReference>
<organism evidence="10 11">
    <name type="scientific">Desulforapulum autotrophicum (strain ATCC 43914 / DSM 3382 / VKM B-1955 / HRM2)</name>
    <name type="common">Desulfobacterium autotrophicum</name>
    <dbReference type="NCBI Taxonomy" id="177437"/>
    <lineage>
        <taxon>Bacteria</taxon>
        <taxon>Pseudomonadati</taxon>
        <taxon>Thermodesulfobacteriota</taxon>
        <taxon>Desulfobacteria</taxon>
        <taxon>Desulfobacterales</taxon>
        <taxon>Desulfobacteraceae</taxon>
        <taxon>Desulforapulum</taxon>
    </lineage>
</organism>
<dbReference type="Proteomes" id="UP000000442">
    <property type="component" value="Chromosome"/>
</dbReference>
<comment type="subcellular location">
    <subcellularLocation>
        <location evidence="1">Cell membrane</location>
        <topology evidence="1">Multi-pass membrane protein</topology>
    </subcellularLocation>
    <subcellularLocation>
        <location evidence="7">Membrane</location>
        <topology evidence="7">Multi-pass membrane protein</topology>
    </subcellularLocation>
</comment>
<accession>C0QBF6</accession>
<dbReference type="EMBL" id="CP001087">
    <property type="protein sequence ID" value="ACN16958.1"/>
    <property type="molecule type" value="Genomic_DNA"/>
</dbReference>
<dbReference type="Pfam" id="PF00361">
    <property type="entry name" value="Proton_antipo_M"/>
    <property type="match status" value="1"/>
</dbReference>
<gene>
    <name evidence="10" type="primary">hyfF</name>
    <name evidence="10" type="ordered locus">HRM2_39000</name>
</gene>
<feature type="transmembrane region" description="Helical" evidence="8">
    <location>
        <begin position="66"/>
        <end position="87"/>
    </location>
</feature>
<evidence type="ECO:0000256" key="8">
    <source>
        <dbReference type="SAM" id="Phobius"/>
    </source>
</evidence>
<keyword evidence="4 8" id="KW-1133">Transmembrane helix</keyword>
<evidence type="ECO:0000259" key="9">
    <source>
        <dbReference type="Pfam" id="PF00361"/>
    </source>
</evidence>
<keyword evidence="2" id="KW-1003">Cell membrane</keyword>